<organism evidence="3 4">
    <name type="scientific">Nocardioides dubius</name>
    <dbReference type="NCBI Taxonomy" id="317019"/>
    <lineage>
        <taxon>Bacteria</taxon>
        <taxon>Bacillati</taxon>
        <taxon>Actinomycetota</taxon>
        <taxon>Actinomycetes</taxon>
        <taxon>Propionibacteriales</taxon>
        <taxon>Nocardioidaceae</taxon>
        <taxon>Nocardioides</taxon>
    </lineage>
</organism>
<comment type="caution">
    <text evidence="3">The sequence shown here is derived from an EMBL/GenBank/DDBJ whole genome shotgun (WGS) entry which is preliminary data.</text>
</comment>
<feature type="compositionally biased region" description="Polar residues" evidence="1">
    <location>
        <begin position="436"/>
        <end position="456"/>
    </location>
</feature>
<evidence type="ECO:0000313" key="4">
    <source>
        <dbReference type="Proteomes" id="UP001501581"/>
    </source>
</evidence>
<evidence type="ECO:0000256" key="2">
    <source>
        <dbReference type="SAM" id="SignalP"/>
    </source>
</evidence>
<name>A0ABN1TS64_9ACTN</name>
<feature type="compositionally biased region" description="Basic and acidic residues" evidence="1">
    <location>
        <begin position="102"/>
        <end position="112"/>
    </location>
</feature>
<reference evidence="3 4" key="1">
    <citation type="journal article" date="2019" name="Int. J. Syst. Evol. Microbiol.">
        <title>The Global Catalogue of Microorganisms (GCM) 10K type strain sequencing project: providing services to taxonomists for standard genome sequencing and annotation.</title>
        <authorList>
            <consortium name="The Broad Institute Genomics Platform"/>
            <consortium name="The Broad Institute Genome Sequencing Center for Infectious Disease"/>
            <person name="Wu L."/>
            <person name="Ma J."/>
        </authorList>
    </citation>
    <scope>NUCLEOTIDE SEQUENCE [LARGE SCALE GENOMIC DNA]</scope>
    <source>
        <strain evidence="3 4">JCM 13008</strain>
    </source>
</reference>
<sequence>MVSSPSQLSRRTGAVCATAALALTLLAALALDAPATGAKPEALETAAGQRVSAERLQAAAELVRRDVEDIRRLLTSDPTTRVLANGRIAYADFEHSSATARAAEREAEHAAERQAAATRTGTSTSTPPAAGRIAARTPIALSSRPSSPRTLYLDFDGERVCDTEWNDSGLACGTYAGYDTDGSPSFSAGEQRAVRQVWERVAEDYAPFNINVTTVVPRASDLSRTSTSDQRYGVHAVVTSSDEARNATCGGPGCAGVALLGVFPRTDANHARVLWAFTNEVDDSPRLLADVLSHEAGHTLGLEHQGTAGGLLGIGAEEYYAGHGIWAPIMGSSLRHLTQWSASEYANPSRVQDDVAVIAQHGAPAIRDDHPAGPRGADRVRRARTTGGVIGTRTDRDVFKLVTTCRAPVRATLKPAASGPNLDAALTLRKAGRSARVTSNPPSPTSGTASGLSASISGTRGKGTWYLSVDGVGAGAPATTGYSDYGSLGRYTLRVTGRCVKR</sequence>
<feature type="signal peptide" evidence="2">
    <location>
        <begin position="1"/>
        <end position="30"/>
    </location>
</feature>
<gene>
    <name evidence="3" type="ORF">GCM10009668_18000</name>
</gene>
<evidence type="ECO:0000313" key="3">
    <source>
        <dbReference type="EMBL" id="GAA1100480.1"/>
    </source>
</evidence>
<keyword evidence="4" id="KW-1185">Reference proteome</keyword>
<dbReference type="RefSeq" id="WP_343993532.1">
    <property type="nucleotide sequence ID" value="NZ_BAAALG010000007.1"/>
</dbReference>
<accession>A0ABN1TS64</accession>
<feature type="chain" id="PRO_5045589735" evidence="2">
    <location>
        <begin position="31"/>
        <end position="502"/>
    </location>
</feature>
<dbReference type="SUPFAM" id="SSF55486">
    <property type="entry name" value="Metalloproteases ('zincins'), catalytic domain"/>
    <property type="match status" value="1"/>
</dbReference>
<dbReference type="Proteomes" id="UP001501581">
    <property type="component" value="Unassembled WGS sequence"/>
</dbReference>
<keyword evidence="2" id="KW-0732">Signal</keyword>
<protein>
    <submittedName>
        <fullName evidence="3">Uncharacterized protein</fullName>
    </submittedName>
</protein>
<dbReference type="Gene3D" id="3.40.390.10">
    <property type="entry name" value="Collagenase (Catalytic Domain)"/>
    <property type="match status" value="1"/>
</dbReference>
<feature type="region of interest" description="Disordered" evidence="1">
    <location>
        <begin position="430"/>
        <end position="456"/>
    </location>
</feature>
<dbReference type="InterPro" id="IPR024079">
    <property type="entry name" value="MetalloPept_cat_dom_sf"/>
</dbReference>
<evidence type="ECO:0000256" key="1">
    <source>
        <dbReference type="SAM" id="MobiDB-lite"/>
    </source>
</evidence>
<proteinExistence type="predicted"/>
<feature type="compositionally biased region" description="Low complexity" evidence="1">
    <location>
        <begin position="113"/>
        <end position="131"/>
    </location>
</feature>
<feature type="region of interest" description="Disordered" evidence="1">
    <location>
        <begin position="99"/>
        <end position="135"/>
    </location>
</feature>
<dbReference type="EMBL" id="BAAALG010000007">
    <property type="protein sequence ID" value="GAA1100480.1"/>
    <property type="molecule type" value="Genomic_DNA"/>
</dbReference>